<evidence type="ECO:0000256" key="10">
    <source>
        <dbReference type="ARBA" id="ARBA00022741"/>
    </source>
</evidence>
<evidence type="ECO:0000256" key="14">
    <source>
        <dbReference type="ARBA" id="ARBA00023136"/>
    </source>
</evidence>
<evidence type="ECO:0000256" key="9">
    <source>
        <dbReference type="ARBA" id="ARBA00022692"/>
    </source>
</evidence>
<keyword evidence="7" id="KW-0997">Cell inner membrane</keyword>
<comment type="subcellular location">
    <subcellularLocation>
        <location evidence="1">Cell inner membrane</location>
        <topology evidence="1">Multi-pass membrane protein</topology>
    </subcellularLocation>
</comment>
<dbReference type="CDD" id="cd05387">
    <property type="entry name" value="BY-kinase"/>
    <property type="match status" value="1"/>
</dbReference>
<evidence type="ECO:0000256" key="5">
    <source>
        <dbReference type="ARBA" id="ARBA00011903"/>
    </source>
</evidence>
<organism evidence="21 22">
    <name type="scientific">Orlajensenia leifsoniae</name>
    <dbReference type="NCBI Taxonomy" id="2561933"/>
    <lineage>
        <taxon>Bacteria</taxon>
        <taxon>Bacillati</taxon>
        <taxon>Actinomycetota</taxon>
        <taxon>Actinomycetes</taxon>
        <taxon>Micrococcales</taxon>
        <taxon>Microbacteriaceae</taxon>
        <taxon>Orlajensenia</taxon>
    </lineage>
</organism>
<comment type="caution">
    <text evidence="21">The sequence shown here is derived from an EMBL/GenBank/DDBJ whole genome shotgun (WGS) entry which is preliminary data.</text>
</comment>
<dbReference type="SUPFAM" id="SSF52540">
    <property type="entry name" value="P-loop containing nucleoside triphosphate hydrolases"/>
    <property type="match status" value="1"/>
</dbReference>
<dbReference type="AlphaFoldDB" id="A0A4Y9R6R3"/>
<evidence type="ECO:0000256" key="8">
    <source>
        <dbReference type="ARBA" id="ARBA00022679"/>
    </source>
</evidence>
<feature type="region of interest" description="Disordered" evidence="17">
    <location>
        <begin position="510"/>
        <end position="593"/>
    </location>
</feature>
<dbReference type="Proteomes" id="UP000298127">
    <property type="component" value="Unassembled WGS sequence"/>
</dbReference>
<keyword evidence="15" id="KW-0829">Tyrosine-protein kinase</keyword>
<accession>A0A4Y9R6R3</accession>
<comment type="similarity">
    <text evidence="2">Belongs to the CpsC/CapA family.</text>
</comment>
<dbReference type="NCBIfam" id="TIGR01007">
    <property type="entry name" value="eps_fam"/>
    <property type="match status" value="1"/>
</dbReference>
<proteinExistence type="inferred from homology"/>
<gene>
    <name evidence="21" type="ORF">E4M00_03350</name>
</gene>
<dbReference type="GO" id="GO:0005886">
    <property type="term" value="C:plasma membrane"/>
    <property type="evidence" value="ECO:0007669"/>
    <property type="project" value="UniProtKB-SubCell"/>
</dbReference>
<dbReference type="InterPro" id="IPR050445">
    <property type="entry name" value="Bact_polysacc_biosynth/exp"/>
</dbReference>
<feature type="transmembrane region" description="Helical" evidence="18">
    <location>
        <begin position="238"/>
        <end position="261"/>
    </location>
</feature>
<name>A0A4Y9R6R3_9MICO</name>
<dbReference type="EMBL" id="SPQZ01000001">
    <property type="protein sequence ID" value="TFW00230.1"/>
    <property type="molecule type" value="Genomic_DNA"/>
</dbReference>
<dbReference type="Gene3D" id="3.40.50.300">
    <property type="entry name" value="P-loop containing nucleotide triphosphate hydrolases"/>
    <property type="match status" value="1"/>
</dbReference>
<evidence type="ECO:0000256" key="7">
    <source>
        <dbReference type="ARBA" id="ARBA00022519"/>
    </source>
</evidence>
<dbReference type="Pfam" id="PF02706">
    <property type="entry name" value="Wzz"/>
    <property type="match status" value="1"/>
</dbReference>
<evidence type="ECO:0000259" key="20">
    <source>
        <dbReference type="Pfam" id="PF13614"/>
    </source>
</evidence>
<comment type="catalytic activity">
    <reaction evidence="16">
        <text>L-tyrosyl-[protein] + ATP = O-phospho-L-tyrosyl-[protein] + ADP + H(+)</text>
        <dbReference type="Rhea" id="RHEA:10596"/>
        <dbReference type="Rhea" id="RHEA-COMP:10136"/>
        <dbReference type="Rhea" id="RHEA-COMP:20101"/>
        <dbReference type="ChEBI" id="CHEBI:15378"/>
        <dbReference type="ChEBI" id="CHEBI:30616"/>
        <dbReference type="ChEBI" id="CHEBI:46858"/>
        <dbReference type="ChEBI" id="CHEBI:61978"/>
        <dbReference type="ChEBI" id="CHEBI:456216"/>
        <dbReference type="EC" id="2.7.10.2"/>
    </reaction>
</comment>
<evidence type="ECO:0000256" key="12">
    <source>
        <dbReference type="ARBA" id="ARBA00022840"/>
    </source>
</evidence>
<dbReference type="InterPro" id="IPR025669">
    <property type="entry name" value="AAA_dom"/>
</dbReference>
<evidence type="ECO:0000256" key="4">
    <source>
        <dbReference type="ARBA" id="ARBA00008883"/>
    </source>
</evidence>
<evidence type="ECO:0000256" key="13">
    <source>
        <dbReference type="ARBA" id="ARBA00022989"/>
    </source>
</evidence>
<dbReference type="InterPro" id="IPR027417">
    <property type="entry name" value="P-loop_NTPase"/>
</dbReference>
<comment type="similarity">
    <text evidence="3">Belongs to the CpsD/CapB family.</text>
</comment>
<keyword evidence="6" id="KW-1003">Cell membrane</keyword>
<evidence type="ECO:0000256" key="15">
    <source>
        <dbReference type="ARBA" id="ARBA00023137"/>
    </source>
</evidence>
<feature type="domain" description="AAA" evidence="20">
    <location>
        <begin position="329"/>
        <end position="472"/>
    </location>
</feature>
<evidence type="ECO:0000256" key="11">
    <source>
        <dbReference type="ARBA" id="ARBA00022777"/>
    </source>
</evidence>
<reference evidence="21 22" key="1">
    <citation type="journal article" date="2018" name="J. Microbiol.">
        <title>Leifsonia flava sp. nov., a novel actinobacterium isolated from the rhizosphere of Aquilegia viridiflora.</title>
        <authorList>
            <person name="Cai Y."/>
            <person name="Tao W.Z."/>
            <person name="Ma Y.J."/>
            <person name="Cheng J."/>
            <person name="Zhang M.Y."/>
            <person name="Zhang Y.X."/>
        </authorList>
    </citation>
    <scope>NUCLEOTIDE SEQUENCE [LARGE SCALE GENOMIC DNA]</scope>
    <source>
        <strain evidence="21 22">SYP-B2174</strain>
    </source>
</reference>
<dbReference type="PANTHER" id="PTHR32309">
    <property type="entry name" value="TYROSINE-PROTEIN KINASE"/>
    <property type="match status" value="1"/>
</dbReference>
<evidence type="ECO:0000256" key="16">
    <source>
        <dbReference type="ARBA" id="ARBA00051245"/>
    </source>
</evidence>
<evidence type="ECO:0000256" key="3">
    <source>
        <dbReference type="ARBA" id="ARBA00007316"/>
    </source>
</evidence>
<comment type="similarity">
    <text evidence="4">Belongs to the etk/wzc family.</text>
</comment>
<sequence length="593" mass="62196">MPRSSTARSPTPATAPSSTGRACRQRSRPPPRAAPGASRTPMTAPEVSSADRVVLRQREGGGGMDPRMYLSALRRRWPLIIVLGLLGAAAAFFYDSTLPTLYKSTASVFVSTQRGDTTSELVQGSNFAQANVQSYAQLATSPVVLQPVIDELGLTTTVNGLASVISSDTPLNTVIIQITVQNSDPARAAMIADAVTDSLSTVVEEISPTSADKTPAVKMTQIAPAQVPAAPFAPNTRLIVATGLAVGLALGLVLALIWELLDTRVRSEKELTAITGLPVLGAVATGPSKKPGWIAMRSDSHSMQAESYRRIRANLEFADIERAVRSVIVTSATAGEGKSTTSLNLALAMAERVGRVLLIDGDLRRPTIAERCGLEGSVGLTTVLLGKLSVADAVQRYARTVDVLASGVIPHNPGQLLGSSAMAALLAEVSSTYDFVVIDTPPLLAATDTLGLAHATDGAIIVVKYKSTRRQQLAEAVGSMRTVNARLLGVVFDRIPTPKAIEYYSYHAKRSDGSPDLPASTPDDAEETTAPTKPSAAPQESPAAADVESDQGPEATDESHAAAPTVTRTKKTRRARSDVIHTSDAGATVVVES</sequence>
<feature type="compositionally biased region" description="Low complexity" evidence="17">
    <location>
        <begin position="534"/>
        <end position="545"/>
    </location>
</feature>
<evidence type="ECO:0000259" key="19">
    <source>
        <dbReference type="Pfam" id="PF02706"/>
    </source>
</evidence>
<keyword evidence="22" id="KW-1185">Reference proteome</keyword>
<evidence type="ECO:0000256" key="1">
    <source>
        <dbReference type="ARBA" id="ARBA00004429"/>
    </source>
</evidence>
<evidence type="ECO:0000256" key="18">
    <source>
        <dbReference type="SAM" id="Phobius"/>
    </source>
</evidence>
<dbReference type="InterPro" id="IPR005702">
    <property type="entry name" value="Wzc-like_C"/>
</dbReference>
<keyword evidence="10" id="KW-0547">Nucleotide-binding</keyword>
<protein>
    <recommendedName>
        <fullName evidence="5">non-specific protein-tyrosine kinase</fullName>
        <ecNumber evidence="5">2.7.10.2</ecNumber>
    </recommendedName>
</protein>
<keyword evidence="13 18" id="KW-1133">Transmembrane helix</keyword>
<dbReference type="GO" id="GO:0005524">
    <property type="term" value="F:ATP binding"/>
    <property type="evidence" value="ECO:0007669"/>
    <property type="project" value="UniProtKB-KW"/>
</dbReference>
<feature type="transmembrane region" description="Helical" evidence="18">
    <location>
        <begin position="77"/>
        <end position="94"/>
    </location>
</feature>
<feature type="compositionally biased region" description="Polar residues" evidence="17">
    <location>
        <begin position="1"/>
        <end position="20"/>
    </location>
</feature>
<keyword evidence="14 18" id="KW-0472">Membrane</keyword>
<keyword evidence="11 21" id="KW-0418">Kinase</keyword>
<dbReference type="InterPro" id="IPR003856">
    <property type="entry name" value="LPS_length_determ_N"/>
</dbReference>
<dbReference type="Pfam" id="PF13614">
    <property type="entry name" value="AAA_31"/>
    <property type="match status" value="1"/>
</dbReference>
<dbReference type="GO" id="GO:0004715">
    <property type="term" value="F:non-membrane spanning protein tyrosine kinase activity"/>
    <property type="evidence" value="ECO:0007669"/>
    <property type="project" value="UniProtKB-EC"/>
</dbReference>
<evidence type="ECO:0000313" key="22">
    <source>
        <dbReference type="Proteomes" id="UP000298127"/>
    </source>
</evidence>
<keyword evidence="8 21" id="KW-0808">Transferase</keyword>
<evidence type="ECO:0000256" key="17">
    <source>
        <dbReference type="SAM" id="MobiDB-lite"/>
    </source>
</evidence>
<dbReference type="PANTHER" id="PTHR32309:SF13">
    <property type="entry name" value="FERRIC ENTEROBACTIN TRANSPORT PROTEIN FEPE"/>
    <property type="match status" value="1"/>
</dbReference>
<feature type="region of interest" description="Disordered" evidence="17">
    <location>
        <begin position="1"/>
        <end position="61"/>
    </location>
</feature>
<evidence type="ECO:0000256" key="2">
    <source>
        <dbReference type="ARBA" id="ARBA00006683"/>
    </source>
</evidence>
<keyword evidence="9 18" id="KW-0812">Transmembrane</keyword>
<keyword evidence="12" id="KW-0067">ATP-binding</keyword>
<dbReference type="EC" id="2.7.10.2" evidence="5"/>
<evidence type="ECO:0000313" key="21">
    <source>
        <dbReference type="EMBL" id="TFW00230.1"/>
    </source>
</evidence>
<evidence type="ECO:0000256" key="6">
    <source>
        <dbReference type="ARBA" id="ARBA00022475"/>
    </source>
</evidence>
<feature type="domain" description="Polysaccharide chain length determinant N-terminal" evidence="19">
    <location>
        <begin position="69"/>
        <end position="152"/>
    </location>
</feature>